<evidence type="ECO:0000259" key="3">
    <source>
        <dbReference type="Pfam" id="PF11795"/>
    </source>
</evidence>
<dbReference type="PIRSF" id="PIRSF028408">
    <property type="entry name" value="UCP028408"/>
    <property type="match status" value="1"/>
</dbReference>
<proteinExistence type="predicted"/>
<evidence type="ECO:0000256" key="1">
    <source>
        <dbReference type="SAM" id="MobiDB-lite"/>
    </source>
</evidence>
<dbReference type="InterPro" id="IPR024534">
    <property type="entry name" value="JetD_C"/>
</dbReference>
<dbReference type="InterPro" id="IPR024537">
    <property type="entry name" value="DUF3322"/>
</dbReference>
<dbReference type="InterPro" id="IPR014544">
    <property type="entry name" value="UCP028408"/>
</dbReference>
<accession>A0ABQ2LQX7</accession>
<dbReference type="EMBL" id="BMLQ01000002">
    <property type="protein sequence ID" value="GGO42094.1"/>
    <property type="molecule type" value="Genomic_DNA"/>
</dbReference>
<dbReference type="Proteomes" id="UP000642509">
    <property type="component" value="Unassembled WGS sequence"/>
</dbReference>
<sequence>MSPDPMVSPEAARSEARRRLTASHRRWTLDGWSQPVWTLPLRPPTERQVLADPAAAEAWVRGWAGRSLTAGLSLDWEDRTWRSVGTQRVPVRLVAQSPEDLAGFAGGPVAAEATRFAARVARIRTDYPAAVGQSPLARYLGGPDVPADDGDPGDPRHERLNAALRRHAERLTGLPDEEFDRMLGVLAWLARHPVAGLRPRQLPIRGVDSKWFSVHRTVLTALHGALASVPVDLGVVDADPRVRMRVLDPSMRPAGLEDLELPMAEAVTLDGVLGGALERVLIVENKETLLCLPEARGVLAIWGRGFDTAAAVLPWLAGVPITYWGDLDSQGFAILHRYRSHLPQVESVLMDEATLEDFADLWVPEPKPFRGALVTLTPAESRTVERLRAEGDVRLEQERVSWPYALARLASHLRLQVDG</sequence>
<organism evidence="4 5">
    <name type="scientific">Citricoccus zhacaiensis</name>
    <dbReference type="NCBI Taxonomy" id="489142"/>
    <lineage>
        <taxon>Bacteria</taxon>
        <taxon>Bacillati</taxon>
        <taxon>Actinomycetota</taxon>
        <taxon>Actinomycetes</taxon>
        <taxon>Micrococcales</taxon>
        <taxon>Micrococcaceae</taxon>
        <taxon>Citricoccus</taxon>
    </lineage>
</organism>
<dbReference type="Pfam" id="PF09983">
    <property type="entry name" value="JetD_C"/>
    <property type="match status" value="1"/>
</dbReference>
<name>A0ABQ2LQX7_9MICC</name>
<evidence type="ECO:0000259" key="2">
    <source>
        <dbReference type="Pfam" id="PF09983"/>
    </source>
</evidence>
<feature type="domain" description="Wadjet protein JetD C-terminal" evidence="2">
    <location>
        <begin position="234"/>
        <end position="406"/>
    </location>
</feature>
<evidence type="ECO:0000313" key="5">
    <source>
        <dbReference type="Proteomes" id="UP000642509"/>
    </source>
</evidence>
<feature type="domain" description="DUF3322" evidence="3">
    <location>
        <begin position="9"/>
        <end position="222"/>
    </location>
</feature>
<reference evidence="5" key="1">
    <citation type="journal article" date="2019" name="Int. J. Syst. Evol. Microbiol.">
        <title>The Global Catalogue of Microorganisms (GCM) 10K type strain sequencing project: providing services to taxonomists for standard genome sequencing and annotation.</title>
        <authorList>
            <consortium name="The Broad Institute Genomics Platform"/>
            <consortium name="The Broad Institute Genome Sequencing Center for Infectious Disease"/>
            <person name="Wu L."/>
            <person name="Ma J."/>
        </authorList>
    </citation>
    <scope>NUCLEOTIDE SEQUENCE [LARGE SCALE GENOMIC DNA]</scope>
    <source>
        <strain evidence="5">CGMCC 1.7064</strain>
    </source>
</reference>
<dbReference type="Pfam" id="PF11795">
    <property type="entry name" value="DUF3322"/>
    <property type="match status" value="1"/>
</dbReference>
<evidence type="ECO:0008006" key="6">
    <source>
        <dbReference type="Google" id="ProtNLM"/>
    </source>
</evidence>
<dbReference type="RefSeq" id="WP_188804323.1">
    <property type="nucleotide sequence ID" value="NZ_BAAAOU010000001.1"/>
</dbReference>
<protein>
    <recommendedName>
        <fullName evidence="6">DUF3322 and DUF2220 domain-containing protein</fullName>
    </recommendedName>
</protein>
<feature type="region of interest" description="Disordered" evidence="1">
    <location>
        <begin position="138"/>
        <end position="158"/>
    </location>
</feature>
<keyword evidence="5" id="KW-1185">Reference proteome</keyword>
<evidence type="ECO:0000313" key="4">
    <source>
        <dbReference type="EMBL" id="GGO42094.1"/>
    </source>
</evidence>
<gene>
    <name evidence="4" type="ORF">GCM10010977_07060</name>
</gene>
<comment type="caution">
    <text evidence="4">The sequence shown here is derived from an EMBL/GenBank/DDBJ whole genome shotgun (WGS) entry which is preliminary data.</text>
</comment>